<evidence type="ECO:0000259" key="2">
    <source>
        <dbReference type="PROSITE" id="PS50234"/>
    </source>
</evidence>
<protein>
    <recommendedName>
        <fullName evidence="2">VWFA domain-containing protein</fullName>
    </recommendedName>
</protein>
<accession>A0A3Q2R361</accession>
<feature type="domain" description="VWFA" evidence="2">
    <location>
        <begin position="43"/>
        <end position="193"/>
    </location>
</feature>
<name>A0A3Q2R361_FUNHE</name>
<dbReference type="AlphaFoldDB" id="A0A3Q2R361"/>
<dbReference type="InterPro" id="IPR036465">
    <property type="entry name" value="vWFA_dom_sf"/>
</dbReference>
<dbReference type="Proteomes" id="UP000265000">
    <property type="component" value="Unplaced"/>
</dbReference>
<dbReference type="GO" id="GO:0007155">
    <property type="term" value="P:cell adhesion"/>
    <property type="evidence" value="ECO:0007669"/>
    <property type="project" value="UniProtKB-KW"/>
</dbReference>
<keyword evidence="1" id="KW-0732">Signal</keyword>
<sequence>MLSRWWRNSTWTRGKIKFLWFSTATNLLLKTSTAVEAELQQADIVFLLDESDDMQQNQRLILEFVIDFVNTLEIGPGKAQVALVQYSTEPTAEFILNTYPLKEDALNHLRNVKLRGGGTVNTGRAVDFVKNTVFTASSGSRAHLGVPQVLIVVSGRKSEDDVLGPVERCKNAGIAVFAVGVNTADRFEMEQTLHCSTSTMKRDIAFLIDGSDDVRSRFSSIREFIANLVQIFDLDQQKDKVAVVQYSNNAEISFSLDAYTTKDDVLQHIARLKPKGGRPQYIGAALQFVKDNVFVSKAGGRHNESASQILVVLAGGRSRDSPRGPARALKSGGVVIFAIGSRLNHDLKFKMFQISSSLVVRQYPGRDVVFLLDGSDGTRTGFPAMRDFVQRVV</sequence>
<dbReference type="PRINTS" id="PR00453">
    <property type="entry name" value="VWFADOMAIN"/>
</dbReference>
<feature type="signal peptide" evidence="1">
    <location>
        <begin position="1"/>
        <end position="34"/>
    </location>
</feature>
<dbReference type="PROSITE" id="PS50234">
    <property type="entry name" value="VWFA"/>
    <property type="match status" value="2"/>
</dbReference>
<evidence type="ECO:0000313" key="3">
    <source>
        <dbReference type="Ensembl" id="ENSFHEP00000035030.1"/>
    </source>
</evidence>
<dbReference type="GeneTree" id="ENSGT00940000156462"/>
<dbReference type="Ensembl" id="ENSFHET00000030744.1">
    <property type="protein sequence ID" value="ENSFHEP00000035030.1"/>
    <property type="gene ID" value="ENSFHEG00000023063.1"/>
</dbReference>
<keyword evidence="4" id="KW-1185">Reference proteome</keyword>
<reference evidence="3" key="1">
    <citation type="submission" date="2025-08" db="UniProtKB">
        <authorList>
            <consortium name="Ensembl"/>
        </authorList>
    </citation>
    <scope>IDENTIFICATION</scope>
</reference>
<dbReference type="STRING" id="8078.ENSFHEP00000035030"/>
<evidence type="ECO:0000256" key="1">
    <source>
        <dbReference type="SAM" id="SignalP"/>
    </source>
</evidence>
<dbReference type="InterPro" id="IPR002035">
    <property type="entry name" value="VWF_A"/>
</dbReference>
<dbReference type="Pfam" id="PF00092">
    <property type="entry name" value="VWA"/>
    <property type="match status" value="2"/>
</dbReference>
<dbReference type="SMART" id="SM00327">
    <property type="entry name" value="VWA"/>
    <property type="match status" value="2"/>
</dbReference>
<dbReference type="PANTHER" id="PTHR24020">
    <property type="entry name" value="COLLAGEN ALPHA"/>
    <property type="match status" value="1"/>
</dbReference>
<proteinExistence type="predicted"/>
<reference evidence="3" key="2">
    <citation type="submission" date="2025-09" db="UniProtKB">
        <authorList>
            <consortium name="Ensembl"/>
        </authorList>
    </citation>
    <scope>IDENTIFICATION</scope>
</reference>
<feature type="domain" description="VWFA" evidence="2">
    <location>
        <begin position="203"/>
        <end position="392"/>
    </location>
</feature>
<dbReference type="GO" id="GO:0005615">
    <property type="term" value="C:extracellular space"/>
    <property type="evidence" value="ECO:0007669"/>
    <property type="project" value="TreeGrafter"/>
</dbReference>
<dbReference type="Gene3D" id="3.40.50.410">
    <property type="entry name" value="von Willebrand factor, type A domain"/>
    <property type="match status" value="2"/>
</dbReference>
<dbReference type="PANTHER" id="PTHR24020:SF13">
    <property type="entry name" value="COLLAGEN ALPHA-3(VI) CHAIN"/>
    <property type="match status" value="1"/>
</dbReference>
<feature type="chain" id="PRO_5046607203" description="VWFA domain-containing protein" evidence="1">
    <location>
        <begin position="35"/>
        <end position="393"/>
    </location>
</feature>
<organism evidence="3 4">
    <name type="scientific">Fundulus heteroclitus</name>
    <name type="common">Killifish</name>
    <name type="synonym">Mummichog</name>
    <dbReference type="NCBI Taxonomy" id="8078"/>
    <lineage>
        <taxon>Eukaryota</taxon>
        <taxon>Metazoa</taxon>
        <taxon>Chordata</taxon>
        <taxon>Craniata</taxon>
        <taxon>Vertebrata</taxon>
        <taxon>Euteleostomi</taxon>
        <taxon>Actinopterygii</taxon>
        <taxon>Neopterygii</taxon>
        <taxon>Teleostei</taxon>
        <taxon>Neoteleostei</taxon>
        <taxon>Acanthomorphata</taxon>
        <taxon>Ovalentaria</taxon>
        <taxon>Atherinomorphae</taxon>
        <taxon>Cyprinodontiformes</taxon>
        <taxon>Fundulidae</taxon>
        <taxon>Fundulus</taxon>
    </lineage>
</organism>
<dbReference type="GO" id="GO:0005581">
    <property type="term" value="C:collagen trimer"/>
    <property type="evidence" value="ECO:0007669"/>
    <property type="project" value="UniProtKB-KW"/>
</dbReference>
<dbReference type="SUPFAM" id="SSF53300">
    <property type="entry name" value="vWA-like"/>
    <property type="match status" value="2"/>
</dbReference>
<evidence type="ECO:0000313" key="4">
    <source>
        <dbReference type="Proteomes" id="UP000265000"/>
    </source>
</evidence>
<dbReference type="InterPro" id="IPR050525">
    <property type="entry name" value="ECM_Assembly_Org"/>
</dbReference>